<proteinExistence type="inferred from homology"/>
<dbReference type="Pfam" id="PF07980">
    <property type="entry name" value="SusD_RagB"/>
    <property type="match status" value="1"/>
</dbReference>
<evidence type="ECO:0000259" key="7">
    <source>
        <dbReference type="Pfam" id="PF14322"/>
    </source>
</evidence>
<dbReference type="InterPro" id="IPR011990">
    <property type="entry name" value="TPR-like_helical_dom_sf"/>
</dbReference>
<accession>A0A368JMV4</accession>
<evidence type="ECO:0000256" key="4">
    <source>
        <dbReference type="ARBA" id="ARBA00023136"/>
    </source>
</evidence>
<dbReference type="GO" id="GO:0009279">
    <property type="term" value="C:cell outer membrane"/>
    <property type="evidence" value="ECO:0007669"/>
    <property type="project" value="UniProtKB-SubCell"/>
</dbReference>
<keyword evidence="5" id="KW-0998">Cell outer membrane</keyword>
<comment type="similarity">
    <text evidence="2">Belongs to the SusD family.</text>
</comment>
<dbReference type="SUPFAM" id="SSF48452">
    <property type="entry name" value="TPR-like"/>
    <property type="match status" value="1"/>
</dbReference>
<dbReference type="Proteomes" id="UP000253383">
    <property type="component" value="Unassembled WGS sequence"/>
</dbReference>
<evidence type="ECO:0000313" key="9">
    <source>
        <dbReference type="Proteomes" id="UP000253383"/>
    </source>
</evidence>
<dbReference type="RefSeq" id="WP_114406647.1">
    <property type="nucleotide sequence ID" value="NZ_QOWE01000010.1"/>
</dbReference>
<dbReference type="InterPro" id="IPR012944">
    <property type="entry name" value="SusD_RagB_dom"/>
</dbReference>
<evidence type="ECO:0000256" key="3">
    <source>
        <dbReference type="ARBA" id="ARBA00022729"/>
    </source>
</evidence>
<feature type="domain" description="RagB/SusD" evidence="6">
    <location>
        <begin position="346"/>
        <end position="499"/>
    </location>
</feature>
<dbReference type="AlphaFoldDB" id="A0A368JMV4"/>
<dbReference type="OrthoDB" id="9792139at2"/>
<comment type="caution">
    <text evidence="8">The sequence shown here is derived from an EMBL/GenBank/DDBJ whole genome shotgun (WGS) entry which is preliminary data.</text>
</comment>
<comment type="subcellular location">
    <subcellularLocation>
        <location evidence="1">Cell outer membrane</location>
    </subcellularLocation>
</comment>
<reference evidence="8 9" key="1">
    <citation type="submission" date="2018-07" db="EMBL/GenBank/DDBJ databases">
        <title>Genome analysis of Larkinella rosea.</title>
        <authorList>
            <person name="Zhou Z."/>
            <person name="Wang G."/>
        </authorList>
    </citation>
    <scope>NUCLEOTIDE SEQUENCE [LARGE SCALE GENOMIC DNA]</scope>
    <source>
        <strain evidence="9">zzj9</strain>
    </source>
</reference>
<name>A0A368JMV4_9BACT</name>
<evidence type="ECO:0000256" key="1">
    <source>
        <dbReference type="ARBA" id="ARBA00004442"/>
    </source>
</evidence>
<dbReference type="PROSITE" id="PS51257">
    <property type="entry name" value="PROKAR_LIPOPROTEIN"/>
    <property type="match status" value="1"/>
</dbReference>
<evidence type="ECO:0000256" key="2">
    <source>
        <dbReference type="ARBA" id="ARBA00006275"/>
    </source>
</evidence>
<feature type="domain" description="SusD-like N-terminal" evidence="7">
    <location>
        <begin position="95"/>
        <end position="221"/>
    </location>
</feature>
<dbReference type="Pfam" id="PF14322">
    <property type="entry name" value="SusD-like_3"/>
    <property type="match status" value="1"/>
</dbReference>
<evidence type="ECO:0000256" key="5">
    <source>
        <dbReference type="ARBA" id="ARBA00023237"/>
    </source>
</evidence>
<keyword evidence="4" id="KW-0472">Membrane</keyword>
<gene>
    <name evidence="8" type="ORF">DUE52_14080</name>
</gene>
<dbReference type="EMBL" id="QOWE01000010">
    <property type="protein sequence ID" value="RCR69010.1"/>
    <property type="molecule type" value="Genomic_DNA"/>
</dbReference>
<evidence type="ECO:0000259" key="6">
    <source>
        <dbReference type="Pfam" id="PF07980"/>
    </source>
</evidence>
<dbReference type="InterPro" id="IPR033985">
    <property type="entry name" value="SusD-like_N"/>
</dbReference>
<organism evidence="8 9">
    <name type="scientific">Larkinella punicea</name>
    <dbReference type="NCBI Taxonomy" id="2315727"/>
    <lineage>
        <taxon>Bacteria</taxon>
        <taxon>Pseudomonadati</taxon>
        <taxon>Bacteroidota</taxon>
        <taxon>Cytophagia</taxon>
        <taxon>Cytophagales</taxon>
        <taxon>Spirosomataceae</taxon>
        <taxon>Larkinella</taxon>
    </lineage>
</organism>
<protein>
    <submittedName>
        <fullName evidence="8">RagB/SusD family nutrient uptake outer membrane protein</fullName>
    </submittedName>
</protein>
<dbReference type="CDD" id="cd08977">
    <property type="entry name" value="SusD"/>
    <property type="match status" value="1"/>
</dbReference>
<dbReference type="Gene3D" id="1.25.40.390">
    <property type="match status" value="1"/>
</dbReference>
<keyword evidence="9" id="KW-1185">Reference proteome</keyword>
<evidence type="ECO:0000313" key="8">
    <source>
        <dbReference type="EMBL" id="RCR69010.1"/>
    </source>
</evidence>
<sequence>MKKQTLLIGLIGWFIGLSSCENSLDKVNPNAVTAETYFKSSAELLKGVNGAYTTLNGSYLVGNAYIWLHDLRSDDFVGTTLADDRGEILRGTLGVNNAYTERVWKGFYIVIHRCNVVINNTVTSDPDDPSGQIKNRVVAEARFLRGLAYFELASLWGGVPLITKPVTDFGGFVPRSTQKAVYEAAIQDLKDAAATLPPTYEAADNGRATSGAANTLLGRAYMQMNDYANAKTVLEKVRSSGLYALSPTSTENFQEETEFNKESVFEYVFAPSPSAAEDEGDDYAQGQYRESTNGTRQYDMNTGNGIVLPSPGLKSEFEPGDPRKKTTIYEVGDQWAGGVMTQESWKKYTLSYKNPTPGNVTSAMNRRIRYAEVLLMLAECENETGTAQAAIARLNDIRNRAELKTAGLPTYPNTKFPCNTKDEILKAVMHEKRVELAGEQVRNRDLLRWRAAGKLALLGGEPIPYFQANKHELLPIPQSEIDRNTALGSGGVTAQNPGY</sequence>
<keyword evidence="3" id="KW-0732">Signal</keyword>